<feature type="transmembrane region" description="Helical" evidence="1">
    <location>
        <begin position="36"/>
        <end position="55"/>
    </location>
</feature>
<evidence type="ECO:0000256" key="1">
    <source>
        <dbReference type="SAM" id="Phobius"/>
    </source>
</evidence>
<reference evidence="2" key="1">
    <citation type="submission" date="2014-07" db="EMBL/GenBank/DDBJ databases">
        <title>Draft Genome Sequences of Environmental Pseudomonas syringae strains.</title>
        <authorList>
            <person name="Baltrus D.A."/>
            <person name="Berge O."/>
            <person name="Morris C."/>
        </authorList>
    </citation>
    <scope>NUCLEOTIDE SEQUENCE [LARGE SCALE GENOMIC DNA]</scope>
    <source>
        <strain evidence="2">CEB003</strain>
    </source>
</reference>
<dbReference type="Proteomes" id="UP000028643">
    <property type="component" value="Unassembled WGS sequence"/>
</dbReference>
<accession>A0A085V7M0</accession>
<gene>
    <name evidence="2" type="ORF">IV02_12670</name>
</gene>
<keyword evidence="1" id="KW-1133">Transmembrane helix</keyword>
<name>A0A085V7M0_PSESX</name>
<sequence length="230" mass="25353">MSSPHSNTSTASTASSAARHQDQTLQSDLQQLKKTAIFFLLFIALVCAGFGLIYVDIAIANTQMLEVSFTEIGQELMLAICAGLFWFSRGTDAQKGLNALAGGFFACMLIRELDGLFDPISHSFWLWPALATAAICIFKAVGKRDNRQQTLSALANFTRQTSFTMIVAGLGVLVFSRIFGMGTLWHHILQEGYQRLAKTTTEEGLELLAYCLFITGSLQHYVQQLKSRNP</sequence>
<keyword evidence="1" id="KW-0472">Membrane</keyword>
<evidence type="ECO:0000313" key="2">
    <source>
        <dbReference type="EMBL" id="KFE51433.1"/>
    </source>
</evidence>
<protein>
    <submittedName>
        <fullName evidence="2">Uncharacterized protein</fullName>
    </submittedName>
</protein>
<feature type="transmembrane region" description="Helical" evidence="1">
    <location>
        <begin position="163"/>
        <end position="185"/>
    </location>
</feature>
<keyword evidence="1" id="KW-0812">Transmembrane</keyword>
<dbReference type="AlphaFoldDB" id="A0A085V7M0"/>
<comment type="caution">
    <text evidence="2">The sequence shown here is derived from an EMBL/GenBank/DDBJ whole genome shotgun (WGS) entry which is preliminary data.</text>
</comment>
<dbReference type="EMBL" id="JPQT01000104">
    <property type="protein sequence ID" value="KFE51433.1"/>
    <property type="molecule type" value="Genomic_DNA"/>
</dbReference>
<organism evidence="2">
    <name type="scientific">Pseudomonas syringae</name>
    <dbReference type="NCBI Taxonomy" id="317"/>
    <lineage>
        <taxon>Bacteria</taxon>
        <taxon>Pseudomonadati</taxon>
        <taxon>Pseudomonadota</taxon>
        <taxon>Gammaproteobacteria</taxon>
        <taxon>Pseudomonadales</taxon>
        <taxon>Pseudomonadaceae</taxon>
        <taxon>Pseudomonas</taxon>
    </lineage>
</organism>
<dbReference type="PATRIC" id="fig|317.174.peg.2603"/>
<proteinExistence type="predicted"/>
<feature type="transmembrane region" description="Helical" evidence="1">
    <location>
        <begin position="125"/>
        <end position="142"/>
    </location>
</feature>
<dbReference type="RefSeq" id="WP_052028499.1">
    <property type="nucleotide sequence ID" value="NZ_JPQT01000104.1"/>
</dbReference>